<name>A0A0F9L1S0_9ZZZZ</name>
<sequence>MNVARKRELDERYRAAVLGTSQEEATHLFKKYMKTFHVELDERGRTNFHIFLAVRKRSRDSGARAADDLLNRRIDRRLYARRLRRFCIDVYAEELARYELADIDIESTEWNDLARRMIIECVKEFEGVDSTDKSVVCVAMARTWHRFVQVVHRRYNLPAVSEMRKHVKEESDEEKVVIDSNDFETRMTPRERAALIAEVL</sequence>
<comment type="caution">
    <text evidence="1">The sequence shown here is derived from an EMBL/GenBank/DDBJ whole genome shotgun (WGS) entry which is preliminary data.</text>
</comment>
<organism evidence="1">
    <name type="scientific">marine sediment metagenome</name>
    <dbReference type="NCBI Taxonomy" id="412755"/>
    <lineage>
        <taxon>unclassified sequences</taxon>
        <taxon>metagenomes</taxon>
        <taxon>ecological metagenomes</taxon>
    </lineage>
</organism>
<proteinExistence type="predicted"/>
<gene>
    <name evidence="1" type="ORF">LCGC14_1567110</name>
</gene>
<dbReference type="AlphaFoldDB" id="A0A0F9L1S0"/>
<accession>A0A0F9L1S0</accession>
<reference evidence="1" key="1">
    <citation type="journal article" date="2015" name="Nature">
        <title>Complex archaea that bridge the gap between prokaryotes and eukaryotes.</title>
        <authorList>
            <person name="Spang A."/>
            <person name="Saw J.H."/>
            <person name="Jorgensen S.L."/>
            <person name="Zaremba-Niedzwiedzka K."/>
            <person name="Martijn J."/>
            <person name="Lind A.E."/>
            <person name="van Eijk R."/>
            <person name="Schleper C."/>
            <person name="Guy L."/>
            <person name="Ettema T.J."/>
        </authorList>
    </citation>
    <scope>NUCLEOTIDE SEQUENCE</scope>
</reference>
<dbReference type="EMBL" id="LAZR01012171">
    <property type="protein sequence ID" value="KKM28193.1"/>
    <property type="molecule type" value="Genomic_DNA"/>
</dbReference>
<evidence type="ECO:0000313" key="1">
    <source>
        <dbReference type="EMBL" id="KKM28193.1"/>
    </source>
</evidence>
<protein>
    <submittedName>
        <fullName evidence="1">Uncharacterized protein</fullName>
    </submittedName>
</protein>